<dbReference type="GO" id="GO:0008442">
    <property type="term" value="F:3-hydroxyisobutyrate dehydrogenase activity"/>
    <property type="evidence" value="ECO:0007669"/>
    <property type="project" value="UniProtKB-EC"/>
</dbReference>
<dbReference type="Pfam" id="PF14833">
    <property type="entry name" value="NAD_binding_11"/>
    <property type="match status" value="1"/>
</dbReference>
<dbReference type="NCBIfam" id="TIGR01692">
    <property type="entry name" value="HIBADH"/>
    <property type="match status" value="1"/>
</dbReference>
<reference evidence="1 2" key="1">
    <citation type="submission" date="2024-03" db="EMBL/GenBank/DDBJ databases">
        <title>Aureococcus anophagefferens CCMP1851 and Kratosvirus quantuckense: Draft genome of a second virus-susceptible host strain in the model system.</title>
        <authorList>
            <person name="Chase E."/>
            <person name="Truchon A.R."/>
            <person name="Schepens W."/>
            <person name="Wilhelm S.W."/>
        </authorList>
    </citation>
    <scope>NUCLEOTIDE SEQUENCE [LARGE SCALE GENOMIC DNA]</scope>
    <source>
        <strain evidence="1 2">CCMP1851</strain>
    </source>
</reference>
<sequence>MALRKIGFVGLGNMGYGMARNVARTALVSAFDGDVAIGPKLAAEVGQVEAAADVAGAARGADAVVTSLPSNDAVRAVYLGPGGVLEALAAGSACVDTSTVDPAVSREVAAAAAAKNITFLDAPVSGGVPAADAGTLTFMVGGDAADVDAARPLLESMGARVIHCGGVGAGGVAKLCNNLVLAISMLGVSEATNLGDRLGVSPAALNEVLSTSTARCWSCDTYHPAPGVTEASPANRDYAGGFAAKLMRKDLGLAAGAAAPVAAEIPLGSAALAFYDALCEGGYADKDFSVAFKYLREK</sequence>
<dbReference type="SUPFAM" id="SSF51735">
    <property type="entry name" value="NAD(P)-binding Rossmann-fold domains"/>
    <property type="match status" value="1"/>
</dbReference>
<keyword evidence="2" id="KW-1185">Reference proteome</keyword>
<name>A0ABR1GDV2_AURAN</name>
<dbReference type="InterPro" id="IPR011548">
    <property type="entry name" value="HIBADH"/>
</dbReference>
<dbReference type="Pfam" id="PF03446">
    <property type="entry name" value="NAD_binding_2"/>
    <property type="match status" value="1"/>
</dbReference>
<protein>
    <submittedName>
        <fullName evidence="1">3-hydroxyisobutyrate dehydrogenase</fullName>
    </submittedName>
</protein>
<dbReference type="Gene3D" id="3.40.50.720">
    <property type="entry name" value="NAD(P)-binding Rossmann-like Domain"/>
    <property type="match status" value="1"/>
</dbReference>
<dbReference type="InterPro" id="IPR013328">
    <property type="entry name" value="6PGD_dom2"/>
</dbReference>
<dbReference type="InterPro" id="IPR015815">
    <property type="entry name" value="HIBADH-related"/>
</dbReference>
<proteinExistence type="predicted"/>
<dbReference type="Proteomes" id="UP001363151">
    <property type="component" value="Unassembled WGS sequence"/>
</dbReference>
<evidence type="ECO:0000313" key="1">
    <source>
        <dbReference type="EMBL" id="KAK7254194.1"/>
    </source>
</evidence>
<dbReference type="GO" id="GO:0006574">
    <property type="term" value="P:L-valine catabolic process"/>
    <property type="evidence" value="ECO:0007669"/>
    <property type="project" value="UniProtKB-UniPathway"/>
</dbReference>
<dbReference type="GO" id="GO:0050661">
    <property type="term" value="F:NADP binding"/>
    <property type="evidence" value="ECO:0007669"/>
    <property type="project" value="InterPro"/>
</dbReference>
<dbReference type="SUPFAM" id="SSF48179">
    <property type="entry name" value="6-phosphogluconate dehydrogenase C-terminal domain-like"/>
    <property type="match status" value="1"/>
</dbReference>
<dbReference type="PIRSF" id="PIRSF000103">
    <property type="entry name" value="HIBADH"/>
    <property type="match status" value="1"/>
</dbReference>
<dbReference type="InterPro" id="IPR036291">
    <property type="entry name" value="NAD(P)-bd_dom_sf"/>
</dbReference>
<accession>A0ABR1GDV2</accession>
<dbReference type="InterPro" id="IPR008927">
    <property type="entry name" value="6-PGluconate_DH-like_C_sf"/>
</dbReference>
<dbReference type="InterPro" id="IPR029154">
    <property type="entry name" value="HIBADH-like_NADP-bd"/>
</dbReference>
<dbReference type="Gene3D" id="1.10.1040.10">
    <property type="entry name" value="N-(1-d-carboxylethyl)-l-norvaline Dehydrogenase, domain 2"/>
    <property type="match status" value="1"/>
</dbReference>
<evidence type="ECO:0000313" key="2">
    <source>
        <dbReference type="Proteomes" id="UP001363151"/>
    </source>
</evidence>
<dbReference type="EMBL" id="JBBJCI010000032">
    <property type="protein sequence ID" value="KAK7254194.1"/>
    <property type="molecule type" value="Genomic_DNA"/>
</dbReference>
<organism evidence="1 2">
    <name type="scientific">Aureococcus anophagefferens</name>
    <name type="common">Harmful bloom alga</name>
    <dbReference type="NCBI Taxonomy" id="44056"/>
    <lineage>
        <taxon>Eukaryota</taxon>
        <taxon>Sar</taxon>
        <taxon>Stramenopiles</taxon>
        <taxon>Ochrophyta</taxon>
        <taxon>Pelagophyceae</taxon>
        <taxon>Pelagomonadales</taxon>
        <taxon>Pelagomonadaceae</taxon>
        <taxon>Aureococcus</taxon>
    </lineage>
</organism>
<dbReference type="KEGG" id="aaf:AURANDRAFT_26953"/>
<dbReference type="InterPro" id="IPR002204">
    <property type="entry name" value="3-OH-isobutyrate_DH-rel_CS"/>
</dbReference>
<dbReference type="PANTHER" id="PTHR22981:SF7">
    <property type="entry name" value="3-HYDROXYISOBUTYRATE DEHYDROGENASE, MITOCHONDRIAL"/>
    <property type="match status" value="1"/>
</dbReference>
<gene>
    <name evidence="1" type="ORF">SO694_00008565</name>
</gene>
<dbReference type="PANTHER" id="PTHR22981">
    <property type="entry name" value="3-HYDROXYISOBUTYRATE DEHYDROGENASE-RELATED"/>
    <property type="match status" value="1"/>
</dbReference>
<dbReference type="PROSITE" id="PS00895">
    <property type="entry name" value="3_HYDROXYISOBUT_DH"/>
    <property type="match status" value="1"/>
</dbReference>
<dbReference type="GO" id="GO:0051287">
    <property type="term" value="F:NAD binding"/>
    <property type="evidence" value="ECO:0007669"/>
    <property type="project" value="InterPro"/>
</dbReference>
<comment type="caution">
    <text evidence="1">The sequence shown here is derived from an EMBL/GenBank/DDBJ whole genome shotgun (WGS) entry which is preliminary data.</text>
</comment>
<dbReference type="InterPro" id="IPR006115">
    <property type="entry name" value="6PGDH_NADP-bd"/>
</dbReference>